<evidence type="ECO:0000259" key="3">
    <source>
        <dbReference type="Pfam" id="PF02481"/>
    </source>
</evidence>
<feature type="region of interest" description="Disordered" evidence="2">
    <location>
        <begin position="273"/>
        <end position="292"/>
    </location>
</feature>
<feature type="region of interest" description="Disordered" evidence="2">
    <location>
        <begin position="124"/>
        <end position="179"/>
    </location>
</feature>
<organism evidence="4 5">
    <name type="scientific">Thermocatellispora tengchongensis</name>
    <dbReference type="NCBI Taxonomy" id="1073253"/>
    <lineage>
        <taxon>Bacteria</taxon>
        <taxon>Bacillati</taxon>
        <taxon>Actinomycetota</taxon>
        <taxon>Actinomycetes</taxon>
        <taxon>Streptosporangiales</taxon>
        <taxon>Streptosporangiaceae</taxon>
        <taxon>Thermocatellispora</taxon>
    </lineage>
</organism>
<comment type="similarity">
    <text evidence="1">Belongs to the DprA/Smf family.</text>
</comment>
<dbReference type="InterPro" id="IPR003488">
    <property type="entry name" value="DprA"/>
</dbReference>
<dbReference type="RefSeq" id="WP_312926773.1">
    <property type="nucleotide sequence ID" value="NZ_BAABIX010000018.1"/>
</dbReference>
<dbReference type="InterPro" id="IPR057666">
    <property type="entry name" value="DrpA_SLOG"/>
</dbReference>
<keyword evidence="5" id="KW-1185">Reference proteome</keyword>
<dbReference type="EMBL" id="JACHGN010000022">
    <property type="protein sequence ID" value="MBB5138275.1"/>
    <property type="molecule type" value="Genomic_DNA"/>
</dbReference>
<name>A0A840PQK7_9ACTN</name>
<feature type="region of interest" description="Disordered" evidence="2">
    <location>
        <begin position="1"/>
        <end position="58"/>
    </location>
</feature>
<comment type="caution">
    <text evidence="4">The sequence shown here is derived from an EMBL/GenBank/DDBJ whole genome shotgun (WGS) entry which is preliminary data.</text>
</comment>
<dbReference type="Pfam" id="PF02481">
    <property type="entry name" value="DNA_processg_A"/>
    <property type="match status" value="1"/>
</dbReference>
<dbReference type="Gene3D" id="3.40.50.450">
    <property type="match status" value="1"/>
</dbReference>
<reference evidence="4 5" key="1">
    <citation type="submission" date="2020-08" db="EMBL/GenBank/DDBJ databases">
        <title>Genomic Encyclopedia of Type Strains, Phase IV (KMG-IV): sequencing the most valuable type-strain genomes for metagenomic binning, comparative biology and taxonomic classification.</title>
        <authorList>
            <person name="Goeker M."/>
        </authorList>
    </citation>
    <scope>NUCLEOTIDE SEQUENCE [LARGE SCALE GENOMIC DNA]</scope>
    <source>
        <strain evidence="4 5">DSM 45615</strain>
    </source>
</reference>
<evidence type="ECO:0000256" key="1">
    <source>
        <dbReference type="ARBA" id="ARBA00006525"/>
    </source>
</evidence>
<protein>
    <submittedName>
        <fullName evidence="4">DNA protecting protein DprA</fullName>
    </submittedName>
</protein>
<dbReference type="SUPFAM" id="SSF102405">
    <property type="entry name" value="MCP/YpsA-like"/>
    <property type="match status" value="1"/>
</dbReference>
<dbReference type="NCBIfam" id="TIGR00732">
    <property type="entry name" value="dprA"/>
    <property type="match status" value="1"/>
</dbReference>
<dbReference type="AlphaFoldDB" id="A0A840PQK7"/>
<dbReference type="PANTHER" id="PTHR43022">
    <property type="entry name" value="PROTEIN SMF"/>
    <property type="match status" value="1"/>
</dbReference>
<feature type="domain" description="Smf/DprA SLOG" evidence="3">
    <location>
        <begin position="330"/>
        <end position="540"/>
    </location>
</feature>
<dbReference type="PANTHER" id="PTHR43022:SF1">
    <property type="entry name" value="PROTEIN SMF"/>
    <property type="match status" value="1"/>
</dbReference>
<sequence length="622" mass="64458">MHDEYVTRDPHALSTQDGAPYVLPDQGVALHDPPDQRAASRVPPEQSVASPVPPEASVVSHVPPELGVASPVLRVPAVVPSMPPEPGVASHVLSEPDVVSPVLPEPSVAPHGLLGEGAALHALPDQGVAPHGAPEQGMASHGLPEQRVAPHGVPKQGVAPHGLPEQGVTSPVPPDLGVALHEPDDRGVALHVLPDQAVAPHHPHERDVTPRPVQDQDVAHHKAPSDTALDEVKLARVTLMRLADAGDPVMGRLVSLWGPLEALERIRRGDMALGPGEVGGEAGGEEGEGGESWKRFADGLRRRLGAWRARLRGVDPKRDLAVGEACGARLIVPGDIEWPSQLGDLGDTQPLGLWLNGSVNLRFSCLRSIAVVGSRAATAYGIHMAATLGAELSGAGWTVISGGAYGVDGAAHRGALTGEAPTIVVLACGVDQCYPRGHDTLFAAVRGQGLLVSECPPEVFPTRARFLIRNRLIAALSRGTVVVEAALRSGALNTANHALALQRHVGAVPGPVTSDASAGCHQLLRQGKAICVTSGEDAIDLVGLIGGDLAPDRRGPVLPRDRLSEVSRRVLDAVPARGGAGPAAIAVSAGVDLTTALSTLGTLAAAGYVHHSPKGWRIVRRP</sequence>
<evidence type="ECO:0000313" key="5">
    <source>
        <dbReference type="Proteomes" id="UP000578449"/>
    </source>
</evidence>
<proteinExistence type="inferred from homology"/>
<evidence type="ECO:0000313" key="4">
    <source>
        <dbReference type="EMBL" id="MBB5138275.1"/>
    </source>
</evidence>
<dbReference type="GO" id="GO:0009294">
    <property type="term" value="P:DNA-mediated transformation"/>
    <property type="evidence" value="ECO:0007669"/>
    <property type="project" value="InterPro"/>
</dbReference>
<feature type="compositionally biased region" description="Low complexity" evidence="2">
    <location>
        <begin position="47"/>
        <end position="58"/>
    </location>
</feature>
<evidence type="ECO:0000256" key="2">
    <source>
        <dbReference type="SAM" id="MobiDB-lite"/>
    </source>
</evidence>
<feature type="compositionally biased region" description="Basic and acidic residues" evidence="2">
    <location>
        <begin position="1"/>
        <end position="11"/>
    </location>
</feature>
<feature type="region of interest" description="Disordered" evidence="2">
    <location>
        <begin position="198"/>
        <end position="225"/>
    </location>
</feature>
<dbReference type="Proteomes" id="UP000578449">
    <property type="component" value="Unassembled WGS sequence"/>
</dbReference>
<accession>A0A840PQK7</accession>
<gene>
    <name evidence="4" type="ORF">HNP84_008028</name>
</gene>